<sequence length="58" mass="6292">MDRTDFFLGLIVVLLAAQVYETGDGHTPIFIVLPVMAILYLGPVYLVGAVLIENVVDS</sequence>
<reference evidence="2 3" key="1">
    <citation type="journal article" date="2014" name="PLoS Genet.">
        <title>Phylogenetically driven sequencing of extremely halophilic archaea reveals strategies for static and dynamic osmo-response.</title>
        <authorList>
            <person name="Becker E.A."/>
            <person name="Seitzer P.M."/>
            <person name="Tritt A."/>
            <person name="Larsen D."/>
            <person name="Krusor M."/>
            <person name="Yao A.I."/>
            <person name="Wu D."/>
            <person name="Madern D."/>
            <person name="Eisen J.A."/>
            <person name="Darling A.E."/>
            <person name="Facciotti M.T."/>
        </authorList>
    </citation>
    <scope>NUCLEOTIDE SEQUENCE [LARGE SCALE GENOMIC DNA]</scope>
    <source>
        <strain evidence="3">ATCC 33959 / DSM 4427 / JCM 8863 / NBRC 102184 / NCIMB 2188 / Ma 2.38</strain>
    </source>
</reference>
<organism evidence="2 3">
    <name type="scientific">Haloferax gibbonsii (strain ATCC 33959 / DSM 4427 / JCM 8863 / NBRC 102184 / NCIMB 2188 / Ma 2.38)</name>
    <dbReference type="NCBI Taxonomy" id="1227459"/>
    <lineage>
        <taxon>Archaea</taxon>
        <taxon>Methanobacteriati</taxon>
        <taxon>Methanobacteriota</taxon>
        <taxon>Stenosarchaea group</taxon>
        <taxon>Halobacteria</taxon>
        <taxon>Halobacteriales</taxon>
        <taxon>Haloferacaceae</taxon>
        <taxon>Haloferax</taxon>
    </lineage>
</organism>
<keyword evidence="1" id="KW-1133">Transmembrane helix</keyword>
<keyword evidence="1" id="KW-0812">Transmembrane</keyword>
<dbReference type="Proteomes" id="UP000011571">
    <property type="component" value="Unassembled WGS sequence"/>
</dbReference>
<proteinExistence type="predicted"/>
<evidence type="ECO:0000256" key="1">
    <source>
        <dbReference type="SAM" id="Phobius"/>
    </source>
</evidence>
<gene>
    <name evidence="2" type="ORF">C454_11828</name>
</gene>
<evidence type="ECO:0000313" key="2">
    <source>
        <dbReference type="EMBL" id="ELZ79891.1"/>
    </source>
</evidence>
<keyword evidence="1" id="KW-0472">Membrane</keyword>
<dbReference type="AlphaFoldDB" id="M0H5S5"/>
<name>M0H5S5_HALGM</name>
<dbReference type="PATRIC" id="fig|1227459.3.peg.2321"/>
<comment type="caution">
    <text evidence="2">The sequence shown here is derived from an EMBL/GenBank/DDBJ whole genome shotgun (WGS) entry which is preliminary data.</text>
</comment>
<protein>
    <submittedName>
        <fullName evidence="2">Uncharacterized protein</fullName>
    </submittedName>
</protein>
<evidence type="ECO:0000313" key="3">
    <source>
        <dbReference type="Proteomes" id="UP000011571"/>
    </source>
</evidence>
<dbReference type="EMBL" id="AOLJ01000018">
    <property type="protein sequence ID" value="ELZ79891.1"/>
    <property type="molecule type" value="Genomic_DNA"/>
</dbReference>
<feature type="transmembrane region" description="Helical" evidence="1">
    <location>
        <begin position="29"/>
        <end position="52"/>
    </location>
</feature>
<keyword evidence="3" id="KW-1185">Reference proteome</keyword>
<accession>M0H5S5</accession>
<dbReference type="RefSeq" id="WP_004975795.1">
    <property type="nucleotide sequence ID" value="NZ_AOLJ01000018.1"/>
</dbReference>